<organism evidence="13">
    <name type="scientific">Melampsora larici-populina (strain 98AG31 / pathotype 3-4-7)</name>
    <name type="common">Poplar leaf rust fungus</name>
    <dbReference type="NCBI Taxonomy" id="747676"/>
    <lineage>
        <taxon>Eukaryota</taxon>
        <taxon>Fungi</taxon>
        <taxon>Dikarya</taxon>
        <taxon>Basidiomycota</taxon>
        <taxon>Pucciniomycotina</taxon>
        <taxon>Pucciniomycetes</taxon>
        <taxon>Pucciniales</taxon>
        <taxon>Melampsoraceae</taxon>
        <taxon>Melampsora</taxon>
    </lineage>
</organism>
<dbReference type="GO" id="GO:0005198">
    <property type="term" value="F:structural molecule activity"/>
    <property type="evidence" value="ECO:0007669"/>
    <property type="project" value="InterPro"/>
</dbReference>
<dbReference type="FunCoup" id="F4R3P1">
    <property type="interactions" value="688"/>
</dbReference>
<evidence type="ECO:0000256" key="6">
    <source>
        <dbReference type="ARBA" id="ARBA00022816"/>
    </source>
</evidence>
<keyword evidence="5" id="KW-0677">Repeat</keyword>
<evidence type="ECO:0000313" key="12">
    <source>
        <dbReference type="EMBL" id="EGG13134.1"/>
    </source>
</evidence>
<evidence type="ECO:0000256" key="1">
    <source>
        <dbReference type="ARBA" id="ARBA00004567"/>
    </source>
</evidence>
<keyword evidence="4 11" id="KW-0853">WD repeat</keyword>
<dbReference type="RefSeq" id="XP_007404072.1">
    <property type="nucleotide sequence ID" value="XM_007404010.1"/>
</dbReference>
<dbReference type="SMART" id="SM00320">
    <property type="entry name" value="WD40"/>
    <property type="match status" value="5"/>
</dbReference>
<dbReference type="AlphaFoldDB" id="F4R3P1"/>
<dbReference type="GO" id="GO:0031080">
    <property type="term" value="C:nuclear pore outer ring"/>
    <property type="evidence" value="ECO:0007669"/>
    <property type="project" value="TreeGrafter"/>
</dbReference>
<dbReference type="InterPro" id="IPR015943">
    <property type="entry name" value="WD40/YVTN_repeat-like_dom_sf"/>
</dbReference>
<dbReference type="STRING" id="747676.F4R3P1"/>
<dbReference type="OrthoDB" id="5566198at2759"/>
<dbReference type="SUPFAM" id="SSF50978">
    <property type="entry name" value="WD40 repeat-like"/>
    <property type="match status" value="1"/>
</dbReference>
<evidence type="ECO:0000256" key="2">
    <source>
        <dbReference type="ARBA" id="ARBA00010102"/>
    </source>
</evidence>
<dbReference type="Proteomes" id="UP000001072">
    <property type="component" value="Unassembled WGS sequence"/>
</dbReference>
<dbReference type="GO" id="GO:0015031">
    <property type="term" value="P:protein transport"/>
    <property type="evidence" value="ECO:0007669"/>
    <property type="project" value="UniProtKB-KW"/>
</dbReference>
<comment type="subcellular location">
    <subcellularLocation>
        <location evidence="1">Nucleus</location>
        <location evidence="1">Nuclear pore complex</location>
    </subcellularLocation>
</comment>
<dbReference type="PROSITE" id="PS50082">
    <property type="entry name" value="WD_REPEATS_2"/>
    <property type="match status" value="1"/>
</dbReference>
<feature type="repeat" description="WD" evidence="11">
    <location>
        <begin position="75"/>
        <end position="109"/>
    </location>
</feature>
<dbReference type="GO" id="GO:1904263">
    <property type="term" value="P:positive regulation of TORC1 signaling"/>
    <property type="evidence" value="ECO:0007669"/>
    <property type="project" value="TreeGrafter"/>
</dbReference>
<dbReference type="EMBL" id="GL883090">
    <property type="protein sequence ID" value="EGG13134.1"/>
    <property type="molecule type" value="Genomic_DNA"/>
</dbReference>
<keyword evidence="8" id="KW-0811">Translocation</keyword>
<dbReference type="HOGENOM" id="CLU_032441_1_1_1"/>
<dbReference type="GO" id="GO:0035859">
    <property type="term" value="C:Seh1-associated complex"/>
    <property type="evidence" value="ECO:0007669"/>
    <property type="project" value="TreeGrafter"/>
</dbReference>
<keyword evidence="13" id="KW-1185">Reference proteome</keyword>
<evidence type="ECO:0000256" key="5">
    <source>
        <dbReference type="ARBA" id="ARBA00022737"/>
    </source>
</evidence>
<dbReference type="PANTHER" id="PTHR11024">
    <property type="entry name" value="NUCLEAR PORE COMPLEX PROTEIN SEC13 / SEH1 FAMILY MEMBER"/>
    <property type="match status" value="1"/>
</dbReference>
<keyword evidence="3" id="KW-0813">Transport</keyword>
<keyword evidence="7" id="KW-0653">Protein transport</keyword>
<sequence length="362" mass="39950">MAQTHFLPIPNTDLISSFNFNYHGNRIAVSSLDHHLYVLSSDPETGNWPQDIQQEEDQLIKNKKHLKSLPNLQSWTAHEGPILKVVWSEPPHDELLASSGTDGTIRIWEERCTEPSSEPITQWRQQAILADSYGHVRDLAFSPSETSLKLASISTDHHLRLYECLESNSITSDSWNMIIDLDLSVLPPTLCSSSSGGWSLTWCPETYWGDILAVSAAVKSTGTESNPNLQTQTSHQFSKPAPVSSLAWSPACARDYHLIAAGHRDGRARIWKLKPSSLNSLPSNQSSMHWQVELDTELEDHVIKKPLKEVGSDGDNSGGGGVGKCEWNVTGTVLSTSGSDGKVRIWKSKLIELHSDLLDGLG</sequence>
<dbReference type="VEuPathDB" id="FungiDB:MELLADRAFT_32569"/>
<dbReference type="InParanoid" id="F4R3P1"/>
<dbReference type="PROSITE" id="PS50294">
    <property type="entry name" value="WD_REPEATS_REGION"/>
    <property type="match status" value="1"/>
</dbReference>
<evidence type="ECO:0000256" key="11">
    <source>
        <dbReference type="PROSITE-ProRule" id="PRU00221"/>
    </source>
</evidence>
<accession>F4R3P1</accession>
<dbReference type="GO" id="GO:0051028">
    <property type="term" value="P:mRNA transport"/>
    <property type="evidence" value="ECO:0007669"/>
    <property type="project" value="UniProtKB-KW"/>
</dbReference>
<protein>
    <submittedName>
        <fullName evidence="12">Uncharacterized protein</fullName>
    </submittedName>
</protein>
<evidence type="ECO:0000256" key="3">
    <source>
        <dbReference type="ARBA" id="ARBA00022448"/>
    </source>
</evidence>
<keyword evidence="9" id="KW-0906">Nuclear pore complex</keyword>
<dbReference type="eggNOG" id="KOG2445">
    <property type="taxonomic scope" value="Eukaryota"/>
</dbReference>
<comment type="similarity">
    <text evidence="2">Belongs to the WD repeat SEC13 family.</text>
</comment>
<evidence type="ECO:0000256" key="8">
    <source>
        <dbReference type="ARBA" id="ARBA00023010"/>
    </source>
</evidence>
<dbReference type="GeneID" id="18927220"/>
<dbReference type="PANTHER" id="PTHR11024:SF3">
    <property type="entry name" value="NUCLEOPORIN SEH1"/>
    <property type="match status" value="1"/>
</dbReference>
<name>F4R3P1_MELLP</name>
<dbReference type="InterPro" id="IPR001680">
    <property type="entry name" value="WD40_rpt"/>
</dbReference>
<dbReference type="KEGG" id="mlr:MELLADRAFT_32569"/>
<evidence type="ECO:0000256" key="4">
    <source>
        <dbReference type="ARBA" id="ARBA00022574"/>
    </source>
</evidence>
<evidence type="ECO:0000256" key="7">
    <source>
        <dbReference type="ARBA" id="ARBA00022927"/>
    </source>
</evidence>
<keyword evidence="10" id="KW-0539">Nucleus</keyword>
<evidence type="ECO:0000256" key="9">
    <source>
        <dbReference type="ARBA" id="ARBA00023132"/>
    </source>
</evidence>
<gene>
    <name evidence="12" type="ORF">MELLADRAFT_32569</name>
</gene>
<dbReference type="GO" id="GO:0034198">
    <property type="term" value="P:cellular response to amino acid starvation"/>
    <property type="evidence" value="ECO:0007669"/>
    <property type="project" value="TreeGrafter"/>
</dbReference>
<dbReference type="InterPro" id="IPR037363">
    <property type="entry name" value="Sec13/Seh1_fam"/>
</dbReference>
<dbReference type="InterPro" id="IPR036322">
    <property type="entry name" value="WD40_repeat_dom_sf"/>
</dbReference>
<evidence type="ECO:0000256" key="10">
    <source>
        <dbReference type="ARBA" id="ARBA00023242"/>
    </source>
</evidence>
<keyword evidence="6" id="KW-0509">mRNA transport</keyword>
<dbReference type="Gene3D" id="2.130.10.10">
    <property type="entry name" value="YVTN repeat-like/Quinoprotein amine dehydrogenase"/>
    <property type="match status" value="1"/>
</dbReference>
<dbReference type="Pfam" id="PF00400">
    <property type="entry name" value="WD40"/>
    <property type="match status" value="4"/>
</dbReference>
<reference evidence="13" key="1">
    <citation type="journal article" date="2011" name="Proc. Natl. Acad. Sci. U.S.A.">
        <title>Obligate biotrophy features unraveled by the genomic analysis of rust fungi.</title>
        <authorList>
            <person name="Duplessis S."/>
            <person name="Cuomo C.A."/>
            <person name="Lin Y.-C."/>
            <person name="Aerts A."/>
            <person name="Tisserant E."/>
            <person name="Veneault-Fourrey C."/>
            <person name="Joly D.L."/>
            <person name="Hacquard S."/>
            <person name="Amselem J."/>
            <person name="Cantarel B.L."/>
            <person name="Chiu R."/>
            <person name="Coutinho P.M."/>
            <person name="Feau N."/>
            <person name="Field M."/>
            <person name="Frey P."/>
            <person name="Gelhaye E."/>
            <person name="Goldberg J."/>
            <person name="Grabherr M.G."/>
            <person name="Kodira C.D."/>
            <person name="Kohler A."/>
            <person name="Kuees U."/>
            <person name="Lindquist E.A."/>
            <person name="Lucas S.M."/>
            <person name="Mago R."/>
            <person name="Mauceli E."/>
            <person name="Morin E."/>
            <person name="Murat C."/>
            <person name="Pangilinan J.L."/>
            <person name="Park R."/>
            <person name="Pearson M."/>
            <person name="Quesneville H."/>
            <person name="Rouhier N."/>
            <person name="Sakthikumar S."/>
            <person name="Salamov A.A."/>
            <person name="Schmutz J."/>
            <person name="Selles B."/>
            <person name="Shapiro H."/>
            <person name="Tanguay P."/>
            <person name="Tuskan G.A."/>
            <person name="Henrissat B."/>
            <person name="Van de Peer Y."/>
            <person name="Rouze P."/>
            <person name="Ellis J.G."/>
            <person name="Dodds P.N."/>
            <person name="Schein J.E."/>
            <person name="Zhong S."/>
            <person name="Hamelin R.C."/>
            <person name="Grigoriev I.V."/>
            <person name="Szabo L.J."/>
            <person name="Martin F."/>
        </authorList>
    </citation>
    <scope>NUCLEOTIDE SEQUENCE [LARGE SCALE GENOMIC DNA]</scope>
    <source>
        <strain evidence="13">98AG31 / pathotype 3-4-7</strain>
    </source>
</reference>
<proteinExistence type="inferred from homology"/>
<evidence type="ECO:0000313" key="13">
    <source>
        <dbReference type="Proteomes" id="UP000001072"/>
    </source>
</evidence>